<feature type="region of interest" description="Disordered" evidence="1">
    <location>
        <begin position="1"/>
        <end position="165"/>
    </location>
</feature>
<name>A0AAU3GYP5_9ACTN</name>
<gene>
    <name evidence="4" type="ORF">OG626_21785</name>
</gene>
<dbReference type="Gene3D" id="2.130.10.10">
    <property type="entry name" value="YVTN repeat-like/Quinoprotein amine dehydrogenase"/>
    <property type="match status" value="1"/>
</dbReference>
<dbReference type="Pfam" id="PF13360">
    <property type="entry name" value="PQQ_2"/>
    <property type="match status" value="1"/>
</dbReference>
<feature type="compositionally biased region" description="Gly residues" evidence="1">
    <location>
        <begin position="210"/>
        <end position="230"/>
    </location>
</feature>
<feature type="compositionally biased region" description="Pro residues" evidence="1">
    <location>
        <begin position="20"/>
        <end position="90"/>
    </location>
</feature>
<feature type="compositionally biased region" description="Pro residues" evidence="1">
    <location>
        <begin position="114"/>
        <end position="124"/>
    </location>
</feature>
<dbReference type="SUPFAM" id="SSF50998">
    <property type="entry name" value="Quinoprotein alcohol dehydrogenase-like"/>
    <property type="match status" value="1"/>
</dbReference>
<dbReference type="PANTHER" id="PTHR34512">
    <property type="entry name" value="CELL SURFACE PROTEIN"/>
    <property type="match status" value="1"/>
</dbReference>
<feature type="compositionally biased region" description="Pro residues" evidence="1">
    <location>
        <begin position="97"/>
        <end position="107"/>
    </location>
</feature>
<organism evidence="4">
    <name type="scientific">Streptomyces sp. NBC_01401</name>
    <dbReference type="NCBI Taxonomy" id="2903854"/>
    <lineage>
        <taxon>Bacteria</taxon>
        <taxon>Bacillati</taxon>
        <taxon>Actinomycetota</taxon>
        <taxon>Actinomycetes</taxon>
        <taxon>Kitasatosporales</taxon>
        <taxon>Streptomycetaceae</taxon>
        <taxon>Streptomyces</taxon>
    </lineage>
</organism>
<dbReference type="PRINTS" id="PR01217">
    <property type="entry name" value="PRICHEXTENSN"/>
</dbReference>
<dbReference type="InterPro" id="IPR011047">
    <property type="entry name" value="Quinoprotein_ADH-like_sf"/>
</dbReference>
<evidence type="ECO:0000256" key="2">
    <source>
        <dbReference type="SAM" id="Phobius"/>
    </source>
</evidence>
<feature type="region of interest" description="Disordered" evidence="1">
    <location>
        <begin position="194"/>
        <end position="246"/>
    </location>
</feature>
<sequence>MTQPPQPPNEPPQGGFGAPQDPPPGGFGAPTPPPSDPLAKPPAAPPTPPTGGYGTPPPPPGGYGTPQTPPPSDGYGTPPPSGGYGTPPPSGGYGAPQTPPPGQPPQNPAYGYPQAPPPGQPPAQPGYGFPQGPPPGQPGMPPQQGYGYPTAPMQSQYPGAQQGGGKKFTTQMQIIVAAAVAVVLIVGGGIFYASSGSDDGKQDEASSAGTDGGGAKGGEGKGGSGDGLAGGTEKAPSDTKSKVAFQLPQPKVTDTTVVAGSWATDKAYVKTGVNEIVGYDLDKGTKLWSIPLDGQLCAASRHMSKDYKTAIAFQDGKPSAKNKYPPCTEVAGLDLATGKLMWSKSVTSASSGDDAIRFNEVTLSGETVAAGGTSGGAAFKLADGAELWKPKADTNNCYDMGYGGGEALAVVRKCGGYDDPQLTIQALNPSTGAPLSSYNMPAGVEYASIVSTKPLVVAADVGETAGDGSSISDFFSIDAATGKLIVKISADADKYAADCGSTEVEECTALAVGNNKIYLPTEDHEGGGEYGDTNEIVAFDLTTGKLVGGKADAGDRYSLTPLRMDGSNVIAYKQPPYDKGGQIVSINGSTFEQTVLMVNPDDKSVHDAETSFSINYAEFIYEKGRLFISEQMLSKPSNSSLDDKEYLVVSFGTA</sequence>
<feature type="domain" description="Pyrrolo-quinoline quinone repeat" evidence="3">
    <location>
        <begin position="264"/>
        <end position="390"/>
    </location>
</feature>
<proteinExistence type="predicted"/>
<reference evidence="4" key="1">
    <citation type="submission" date="2022-10" db="EMBL/GenBank/DDBJ databases">
        <title>The complete genomes of actinobacterial strains from the NBC collection.</title>
        <authorList>
            <person name="Joergensen T.S."/>
            <person name="Alvarez Arevalo M."/>
            <person name="Sterndorff E.B."/>
            <person name="Faurdal D."/>
            <person name="Vuksanovic O."/>
            <person name="Mourched A.-S."/>
            <person name="Charusanti P."/>
            <person name="Shaw S."/>
            <person name="Blin K."/>
            <person name="Weber T."/>
        </authorList>
    </citation>
    <scope>NUCLEOTIDE SEQUENCE</scope>
    <source>
        <strain evidence="4">NBC_01401</strain>
    </source>
</reference>
<accession>A0AAU3GYP5</accession>
<dbReference type="AlphaFoldDB" id="A0AAU3GYP5"/>
<feature type="compositionally biased region" description="Pro residues" evidence="1">
    <location>
        <begin position="131"/>
        <end position="141"/>
    </location>
</feature>
<evidence type="ECO:0000259" key="3">
    <source>
        <dbReference type="Pfam" id="PF13360"/>
    </source>
</evidence>
<keyword evidence="2" id="KW-0812">Transmembrane</keyword>
<evidence type="ECO:0000313" key="4">
    <source>
        <dbReference type="EMBL" id="WTY97337.1"/>
    </source>
</evidence>
<protein>
    <submittedName>
        <fullName evidence="4">PQQ-like beta-propeller repeat protein</fullName>
    </submittedName>
</protein>
<dbReference type="EMBL" id="CP109535">
    <property type="protein sequence ID" value="WTY97337.1"/>
    <property type="molecule type" value="Genomic_DNA"/>
</dbReference>
<evidence type="ECO:0000256" key="1">
    <source>
        <dbReference type="SAM" id="MobiDB-lite"/>
    </source>
</evidence>
<feature type="transmembrane region" description="Helical" evidence="2">
    <location>
        <begin position="174"/>
        <end position="193"/>
    </location>
</feature>
<dbReference type="InterPro" id="IPR015943">
    <property type="entry name" value="WD40/YVTN_repeat-like_dom_sf"/>
</dbReference>
<dbReference type="InterPro" id="IPR002372">
    <property type="entry name" value="PQQ_rpt_dom"/>
</dbReference>
<keyword evidence="2" id="KW-0472">Membrane</keyword>
<dbReference type="PANTHER" id="PTHR34512:SF30">
    <property type="entry name" value="OUTER MEMBRANE PROTEIN ASSEMBLY FACTOR BAMB"/>
    <property type="match status" value="1"/>
</dbReference>
<keyword evidence="2" id="KW-1133">Transmembrane helix</keyword>
<feature type="compositionally biased region" description="Pro residues" evidence="1">
    <location>
        <begin position="1"/>
        <end position="11"/>
    </location>
</feature>